<evidence type="ECO:0000256" key="3">
    <source>
        <dbReference type="ARBA" id="ARBA00022840"/>
    </source>
</evidence>
<proteinExistence type="inferred from homology"/>
<protein>
    <submittedName>
        <fullName evidence="7">MoxR-like ATPase</fullName>
    </submittedName>
</protein>
<sequence length="323" mass="35375">MSTPARHYPARHLDLAGMGHHPAPYAMPPNGERPAAGLRPTLHSAPPGSSPSAPAPAGDALADYRIAREPYYRQVSDELELFEAAYAVRMPVMIKGPTGCGKTRFIEHMAWRLGKPLVTVACHEDLTASDLVGRFLLDAQGTRWHDGPLALAARLGAICYLDEVVEARQDTTVVIHPLSDARRMLMLEKKGEVLHAHPDFQLVISYNPGYQSLLKDLKQSTKQRFAALDFDYPEHEVEVEIVAHESGVDRDTAAKLVHIGARARNLKGHGLVEGMSTRMLIHAGSLIARSVAPLTACRMALVRPLTDDADMRDVLDAAVSTYF</sequence>
<dbReference type="Pfam" id="PF08406">
    <property type="entry name" value="CbbQ_C"/>
    <property type="match status" value="1"/>
</dbReference>
<evidence type="ECO:0000256" key="1">
    <source>
        <dbReference type="ARBA" id="ARBA00009417"/>
    </source>
</evidence>
<dbReference type="EMBL" id="AP014568">
    <property type="protein sequence ID" value="BAO82161.1"/>
    <property type="molecule type" value="Genomic_DNA"/>
</dbReference>
<feature type="compositionally biased region" description="Low complexity" evidence="4">
    <location>
        <begin position="44"/>
        <end position="57"/>
    </location>
</feature>
<dbReference type="Proteomes" id="UP000067461">
    <property type="component" value="Chromosome"/>
</dbReference>
<dbReference type="Pfam" id="PF07728">
    <property type="entry name" value="AAA_5"/>
    <property type="match status" value="1"/>
</dbReference>
<accession>A0A060NIY5</accession>
<evidence type="ECO:0000259" key="5">
    <source>
        <dbReference type="Pfam" id="PF07728"/>
    </source>
</evidence>
<reference evidence="7 8" key="1">
    <citation type="journal article" date="2014" name="Nat. Commun.">
        <title>Physiological and genomic features of highly alkaliphilic hydrogen-utilizing Betaproteobacteria from a continental serpentinizing site.</title>
        <authorList>
            <person name="Suzuki S."/>
            <person name="Kuenen J.G."/>
            <person name="Schipper K."/>
            <person name="van der Velde S."/>
            <person name="Ishii S."/>
            <person name="Wu A."/>
            <person name="Sorokin D.Y."/>
            <person name="Tenney A."/>
            <person name="Meng X.Y."/>
            <person name="Morrill P.L."/>
            <person name="Kamagata Y."/>
            <person name="Muyzer G."/>
            <person name="Nealson K.H."/>
        </authorList>
    </citation>
    <scope>NUCLEOTIDE SEQUENCE [LARGE SCALE GENOMIC DNA]</scope>
    <source>
        <strain evidence="7 8">A1</strain>
    </source>
</reference>
<dbReference type="PANTHER" id="PTHR42759:SF7">
    <property type="entry name" value="DENITRIFICATION REGULATORY PROTEIN NIRQ"/>
    <property type="match status" value="1"/>
</dbReference>
<dbReference type="InterPro" id="IPR027417">
    <property type="entry name" value="P-loop_NTPase"/>
</dbReference>
<name>A0A060NIY5_9BURK</name>
<evidence type="ECO:0000313" key="8">
    <source>
        <dbReference type="Proteomes" id="UP000067461"/>
    </source>
</evidence>
<keyword evidence="8" id="KW-1185">Reference proteome</keyword>
<dbReference type="Gene3D" id="3.40.50.300">
    <property type="entry name" value="P-loop containing nucleotide triphosphate hydrolases"/>
    <property type="match status" value="1"/>
</dbReference>
<dbReference type="STRING" id="1458425.SRAA_2307"/>
<keyword evidence="3" id="KW-0067">ATP-binding</keyword>
<keyword evidence="2" id="KW-0547">Nucleotide-binding</keyword>
<dbReference type="InterPro" id="IPR013615">
    <property type="entry name" value="CbbQ_C"/>
</dbReference>
<evidence type="ECO:0000313" key="7">
    <source>
        <dbReference type="EMBL" id="BAO82161.1"/>
    </source>
</evidence>
<comment type="similarity">
    <text evidence="1">Belongs to the CbbQ/NirQ/NorQ/GpvN family.</text>
</comment>
<evidence type="ECO:0000259" key="6">
    <source>
        <dbReference type="Pfam" id="PF08406"/>
    </source>
</evidence>
<evidence type="ECO:0000256" key="4">
    <source>
        <dbReference type="SAM" id="MobiDB-lite"/>
    </source>
</evidence>
<dbReference type="SUPFAM" id="SSF52540">
    <property type="entry name" value="P-loop containing nucleoside triphosphate hydrolases"/>
    <property type="match status" value="1"/>
</dbReference>
<dbReference type="RefSeq" id="WP_231849288.1">
    <property type="nucleotide sequence ID" value="NZ_AP014568.1"/>
</dbReference>
<dbReference type="PANTHER" id="PTHR42759">
    <property type="entry name" value="MOXR FAMILY PROTEIN"/>
    <property type="match status" value="1"/>
</dbReference>
<dbReference type="InterPro" id="IPR050764">
    <property type="entry name" value="CbbQ/NirQ/NorQ/GpvN"/>
</dbReference>
<gene>
    <name evidence="7" type="ORF">SRAA_2307</name>
</gene>
<feature type="region of interest" description="Disordered" evidence="4">
    <location>
        <begin position="19"/>
        <end position="57"/>
    </location>
</feature>
<evidence type="ECO:0000256" key="2">
    <source>
        <dbReference type="ARBA" id="ARBA00022741"/>
    </source>
</evidence>
<feature type="domain" description="ATPase dynein-related AAA" evidence="5">
    <location>
        <begin position="91"/>
        <end position="225"/>
    </location>
</feature>
<dbReference type="InterPro" id="IPR011704">
    <property type="entry name" value="ATPase_dyneun-rel_AAA"/>
</dbReference>
<dbReference type="GO" id="GO:0005524">
    <property type="term" value="F:ATP binding"/>
    <property type="evidence" value="ECO:0007669"/>
    <property type="project" value="UniProtKB-KW"/>
</dbReference>
<dbReference type="GO" id="GO:0016887">
    <property type="term" value="F:ATP hydrolysis activity"/>
    <property type="evidence" value="ECO:0007669"/>
    <property type="project" value="InterPro"/>
</dbReference>
<dbReference type="HOGENOM" id="CLU_067562_0_0_4"/>
<dbReference type="KEGG" id="cbaa:SRAA_2307"/>
<dbReference type="AlphaFoldDB" id="A0A060NIY5"/>
<feature type="domain" description="CbbQ/NirQ/NorQ C-terminal" evidence="6">
    <location>
        <begin position="238"/>
        <end position="321"/>
    </location>
</feature>
<organism evidence="7 8">
    <name type="scientific">Serpentinimonas raichei</name>
    <dbReference type="NCBI Taxonomy" id="1458425"/>
    <lineage>
        <taxon>Bacteria</taxon>
        <taxon>Pseudomonadati</taxon>
        <taxon>Pseudomonadota</taxon>
        <taxon>Betaproteobacteria</taxon>
        <taxon>Burkholderiales</taxon>
        <taxon>Comamonadaceae</taxon>
        <taxon>Serpentinimonas</taxon>
    </lineage>
</organism>